<organism evidence="2 3">
    <name type="scientific">Chloropicon roscoffensis</name>
    <dbReference type="NCBI Taxonomy" id="1461544"/>
    <lineage>
        <taxon>Eukaryota</taxon>
        <taxon>Viridiplantae</taxon>
        <taxon>Chlorophyta</taxon>
        <taxon>Chloropicophyceae</taxon>
        <taxon>Chloropicales</taxon>
        <taxon>Chloropicaceae</taxon>
        <taxon>Chloropicon</taxon>
    </lineage>
</organism>
<evidence type="ECO:0000313" key="3">
    <source>
        <dbReference type="Proteomes" id="UP001472866"/>
    </source>
</evidence>
<feature type="signal peptide" evidence="1">
    <location>
        <begin position="1"/>
        <end position="22"/>
    </location>
</feature>
<keyword evidence="3" id="KW-1185">Reference proteome</keyword>
<proteinExistence type="predicted"/>
<sequence>MRGVLVLLLGLLFTSATGGATAEATKVARSSHRKLLQAAQAPDPFILSPLVPINWDIFRDAPLYVFNLNDPVISYWITFSSSLLSIQALDFALFQDIPLLSLTVPQLGLFGGNGYNPLTEEGIEAGASTVELPAWLEFDIFDLAGSYSMARINLFDRFGFEDLGLPANFANHWLVPWSNDGLVQVNVVDDSFVNWVRTGGLADLLSRLTYPGFSGVNFSSV</sequence>
<dbReference type="EMBL" id="CP151507">
    <property type="protein sequence ID" value="WZN63444.1"/>
    <property type="molecule type" value="Genomic_DNA"/>
</dbReference>
<evidence type="ECO:0000313" key="2">
    <source>
        <dbReference type="EMBL" id="WZN63444.1"/>
    </source>
</evidence>
<dbReference type="AlphaFoldDB" id="A0AAX4PBU3"/>
<protein>
    <submittedName>
        <fullName evidence="2">Uncharacterized protein</fullName>
    </submittedName>
</protein>
<name>A0AAX4PBU3_9CHLO</name>
<feature type="chain" id="PRO_5043377003" evidence="1">
    <location>
        <begin position="23"/>
        <end position="221"/>
    </location>
</feature>
<accession>A0AAX4PBU3</accession>
<gene>
    <name evidence="2" type="ORF">HKI87_07g49930</name>
</gene>
<evidence type="ECO:0000256" key="1">
    <source>
        <dbReference type="SAM" id="SignalP"/>
    </source>
</evidence>
<dbReference type="Proteomes" id="UP001472866">
    <property type="component" value="Chromosome 07"/>
</dbReference>
<reference evidence="2 3" key="1">
    <citation type="submission" date="2024-03" db="EMBL/GenBank/DDBJ databases">
        <title>Complete genome sequence of the green alga Chloropicon roscoffensis RCC1871.</title>
        <authorList>
            <person name="Lemieux C."/>
            <person name="Pombert J.-F."/>
            <person name="Otis C."/>
            <person name="Turmel M."/>
        </authorList>
    </citation>
    <scope>NUCLEOTIDE SEQUENCE [LARGE SCALE GENOMIC DNA]</scope>
    <source>
        <strain evidence="2 3">RCC1871</strain>
    </source>
</reference>
<keyword evidence="1" id="KW-0732">Signal</keyword>